<comment type="similarity">
    <text evidence="1 5">Belongs to the tubulin family.</text>
</comment>
<evidence type="ECO:0000259" key="6">
    <source>
        <dbReference type="Pfam" id="PF00091"/>
    </source>
</evidence>
<evidence type="ECO:0000313" key="7">
    <source>
        <dbReference type="EMBL" id="VVW89648.1"/>
    </source>
</evidence>
<reference evidence="7" key="1">
    <citation type="submission" date="2019-09" db="EMBL/GenBank/DDBJ databases">
        <authorList>
            <person name="Zhang L."/>
        </authorList>
    </citation>
    <scope>NUCLEOTIDE SEQUENCE</scope>
</reference>
<keyword evidence="3 5" id="KW-0547">Nucleotide-binding</keyword>
<dbReference type="PROSITE" id="PS00227">
    <property type="entry name" value="TUBULIN"/>
    <property type="match status" value="1"/>
</dbReference>
<dbReference type="InterPro" id="IPR003008">
    <property type="entry name" value="Tubulin_FtsZ_GTPase"/>
</dbReference>
<dbReference type="Pfam" id="PF00091">
    <property type="entry name" value="Tubulin"/>
    <property type="match status" value="1"/>
</dbReference>
<dbReference type="SUPFAM" id="SSF52490">
    <property type="entry name" value="Tubulin nucleotide-binding domain-like"/>
    <property type="match status" value="1"/>
</dbReference>
<keyword evidence="2 5" id="KW-0493">Microtubule</keyword>
<feature type="domain" description="Tubulin/FtsZ GTPase" evidence="6">
    <location>
        <begin position="1"/>
        <end position="66"/>
    </location>
</feature>
<dbReference type="EMBL" id="LR722231">
    <property type="protein sequence ID" value="VVW89648.1"/>
    <property type="molecule type" value="Genomic_DNA"/>
</dbReference>
<name>A0A5K1HQK4_9MAGN</name>
<dbReference type="PANTHER" id="PTHR11588">
    <property type="entry name" value="TUBULIN"/>
    <property type="match status" value="1"/>
</dbReference>
<dbReference type="InterPro" id="IPR017975">
    <property type="entry name" value="Tubulin_CS"/>
</dbReference>
<evidence type="ECO:0000256" key="2">
    <source>
        <dbReference type="ARBA" id="ARBA00022701"/>
    </source>
</evidence>
<evidence type="ECO:0000256" key="4">
    <source>
        <dbReference type="ARBA" id="ARBA00023134"/>
    </source>
</evidence>
<dbReference type="InterPro" id="IPR036525">
    <property type="entry name" value="Tubulin/FtsZ_GTPase_sf"/>
</dbReference>
<evidence type="ECO:0000256" key="5">
    <source>
        <dbReference type="RuleBase" id="RU000352"/>
    </source>
</evidence>
<sequence>MGGGTGSGFSSLLLQALSTSYEKKVRFSYNIYPPPSASTSPLEIYNSVFAANSIMEHSSASIVVEN</sequence>
<accession>A0A5K1HQK4</accession>
<dbReference type="Gene3D" id="3.40.50.1440">
    <property type="entry name" value="Tubulin/FtsZ, GTPase domain"/>
    <property type="match status" value="1"/>
</dbReference>
<dbReference type="GO" id="GO:0007017">
    <property type="term" value="P:microtubule-based process"/>
    <property type="evidence" value="ECO:0007669"/>
    <property type="project" value="InterPro"/>
</dbReference>
<keyword evidence="4 5" id="KW-0342">GTP-binding</keyword>
<dbReference type="AlphaFoldDB" id="A0A5K1HQK4"/>
<proteinExistence type="inferred from homology"/>
<dbReference type="PRINTS" id="PR01161">
    <property type="entry name" value="TUBULIN"/>
</dbReference>
<dbReference type="InterPro" id="IPR000217">
    <property type="entry name" value="Tubulin"/>
</dbReference>
<organism evidence="7">
    <name type="scientific">Nymphaea colorata</name>
    <name type="common">pocket water lily</name>
    <dbReference type="NCBI Taxonomy" id="210225"/>
    <lineage>
        <taxon>Eukaryota</taxon>
        <taxon>Viridiplantae</taxon>
        <taxon>Streptophyta</taxon>
        <taxon>Embryophyta</taxon>
        <taxon>Tracheophyta</taxon>
        <taxon>Spermatophyta</taxon>
        <taxon>Magnoliopsida</taxon>
        <taxon>Nymphaeales</taxon>
        <taxon>Nymphaeaceae</taxon>
        <taxon>Nymphaea</taxon>
    </lineage>
</organism>
<gene>
    <name evidence="7" type="ORF">NYM_LOCUS30450</name>
</gene>
<dbReference type="GO" id="GO:0005874">
    <property type="term" value="C:microtubule"/>
    <property type="evidence" value="ECO:0007669"/>
    <property type="project" value="UniProtKB-KW"/>
</dbReference>
<dbReference type="GO" id="GO:0005525">
    <property type="term" value="F:GTP binding"/>
    <property type="evidence" value="ECO:0007669"/>
    <property type="project" value="UniProtKB-UniRule"/>
</dbReference>
<evidence type="ECO:0000256" key="3">
    <source>
        <dbReference type="ARBA" id="ARBA00022741"/>
    </source>
</evidence>
<evidence type="ECO:0000256" key="1">
    <source>
        <dbReference type="ARBA" id="ARBA00009636"/>
    </source>
</evidence>
<protein>
    <recommendedName>
        <fullName evidence="6">Tubulin/FtsZ GTPase domain-containing protein</fullName>
    </recommendedName>
</protein>